<evidence type="ECO:0000256" key="2">
    <source>
        <dbReference type="ARBA" id="ARBA00009254"/>
    </source>
</evidence>
<keyword evidence="3 10" id="KW-0689">Ribosomal protein</keyword>
<dbReference type="Proteomes" id="UP001345013">
    <property type="component" value="Unassembled WGS sequence"/>
</dbReference>
<keyword evidence="5" id="KW-0687">Ribonucleoprotein</keyword>
<evidence type="ECO:0000256" key="6">
    <source>
        <dbReference type="ARBA" id="ARBA00026009"/>
    </source>
</evidence>
<sequence>MSPARKLQAATATRIPLFLAPAFAESTIAPSFAVRCFSSTPCSLRDGTGKDKNKRRGVSAMRSTGFPHKLTIENHYKNGLPTPRPEHERPLDEFPTNPNHGLYGFFNEKKETVVPGEQEEDHGRFWSYHELLFKSFDDLHALHWQCLLEQNRVATRKLEHRRLRLGYGATEILHRLRTVRRSMGTVRRVLLDRQTAYEKAQLLRETRTIGELLGEPKPAYGRVEQDAQPSSSTSATEHPPSTHPPESESQTSTSEVKRRSLLDR</sequence>
<evidence type="ECO:0000256" key="3">
    <source>
        <dbReference type="ARBA" id="ARBA00022980"/>
    </source>
</evidence>
<reference evidence="10 11" key="1">
    <citation type="submission" date="2023-08" db="EMBL/GenBank/DDBJ databases">
        <title>Black Yeasts Isolated from many extreme environments.</title>
        <authorList>
            <person name="Coleine C."/>
            <person name="Stajich J.E."/>
            <person name="Selbmann L."/>
        </authorList>
    </citation>
    <scope>NUCLEOTIDE SEQUENCE [LARGE SCALE GENOMIC DNA]</scope>
    <source>
        <strain evidence="10 11">CCFEE 5885</strain>
    </source>
</reference>
<dbReference type="InterPro" id="IPR038340">
    <property type="entry name" value="MRP-L47_sf"/>
</dbReference>
<comment type="subunit">
    <text evidence="6">Component of the mitochondrial large ribosomal subunit. Mature mitochondrial ribosomes consist of a small (37S) and a large (54S) subunit. The 37S subunit contains at least 33 different proteins and 1 molecule of RNA (15S). The 54S subunit contains at least 45 different proteins and 1 molecule of RNA (21S).</text>
</comment>
<evidence type="ECO:0000256" key="5">
    <source>
        <dbReference type="ARBA" id="ARBA00023274"/>
    </source>
</evidence>
<evidence type="ECO:0000313" key="10">
    <source>
        <dbReference type="EMBL" id="KAK5085053.1"/>
    </source>
</evidence>
<dbReference type="Gene3D" id="6.10.330.20">
    <property type="match status" value="1"/>
</dbReference>
<dbReference type="PANTHER" id="PTHR21183:SF18">
    <property type="entry name" value="LARGE RIBOSOMAL SUBUNIT PROTEIN UL29M"/>
    <property type="match status" value="1"/>
</dbReference>
<dbReference type="InterPro" id="IPR010729">
    <property type="entry name" value="Ribosomal_uL29_mit"/>
</dbReference>
<comment type="similarity">
    <text evidence="2">Belongs to the universal ribosomal protein uL29 family.</text>
</comment>
<feature type="compositionally biased region" description="Low complexity" evidence="9">
    <location>
        <begin position="229"/>
        <end position="239"/>
    </location>
</feature>
<evidence type="ECO:0000256" key="7">
    <source>
        <dbReference type="ARBA" id="ARBA00035289"/>
    </source>
</evidence>
<accession>A0ABR0K3H8</accession>
<feature type="region of interest" description="Disordered" evidence="9">
    <location>
        <begin position="213"/>
        <end position="264"/>
    </location>
</feature>
<keyword evidence="11" id="KW-1185">Reference proteome</keyword>
<gene>
    <name evidence="10" type="primary">MRPL4</name>
    <name evidence="10" type="ORF">LTR24_007258</name>
</gene>
<protein>
    <recommendedName>
        <fullName evidence="7">Large ribosomal subunit protein uL29m</fullName>
    </recommendedName>
    <alternativeName>
        <fullName evidence="8">54S ribosomal protein L4, mitochondrial</fullName>
    </alternativeName>
</protein>
<dbReference type="PANTHER" id="PTHR21183">
    <property type="entry name" value="RIBOSOMAL PROTEIN L47, MITOCHONDRIAL-RELATED"/>
    <property type="match status" value="1"/>
</dbReference>
<dbReference type="EMBL" id="JAVRRG010000106">
    <property type="protein sequence ID" value="KAK5085053.1"/>
    <property type="molecule type" value="Genomic_DNA"/>
</dbReference>
<keyword evidence="4" id="KW-0496">Mitochondrion</keyword>
<proteinExistence type="inferred from homology"/>
<evidence type="ECO:0000256" key="4">
    <source>
        <dbReference type="ARBA" id="ARBA00023128"/>
    </source>
</evidence>
<dbReference type="GO" id="GO:0005840">
    <property type="term" value="C:ribosome"/>
    <property type="evidence" value="ECO:0007669"/>
    <property type="project" value="UniProtKB-KW"/>
</dbReference>
<dbReference type="Pfam" id="PF06984">
    <property type="entry name" value="MRP-L47"/>
    <property type="match status" value="1"/>
</dbReference>
<comment type="caution">
    <text evidence="10">The sequence shown here is derived from an EMBL/GenBank/DDBJ whole genome shotgun (WGS) entry which is preliminary data.</text>
</comment>
<evidence type="ECO:0000256" key="9">
    <source>
        <dbReference type="SAM" id="MobiDB-lite"/>
    </source>
</evidence>
<organism evidence="10 11">
    <name type="scientific">Lithohypha guttulata</name>
    <dbReference type="NCBI Taxonomy" id="1690604"/>
    <lineage>
        <taxon>Eukaryota</taxon>
        <taxon>Fungi</taxon>
        <taxon>Dikarya</taxon>
        <taxon>Ascomycota</taxon>
        <taxon>Pezizomycotina</taxon>
        <taxon>Eurotiomycetes</taxon>
        <taxon>Chaetothyriomycetidae</taxon>
        <taxon>Chaetothyriales</taxon>
        <taxon>Trichomeriaceae</taxon>
        <taxon>Lithohypha</taxon>
    </lineage>
</organism>
<feature type="compositionally biased region" description="Basic and acidic residues" evidence="9">
    <location>
        <begin position="255"/>
        <end position="264"/>
    </location>
</feature>
<evidence type="ECO:0000256" key="8">
    <source>
        <dbReference type="ARBA" id="ARBA00035399"/>
    </source>
</evidence>
<evidence type="ECO:0000256" key="1">
    <source>
        <dbReference type="ARBA" id="ARBA00004173"/>
    </source>
</evidence>
<evidence type="ECO:0000313" key="11">
    <source>
        <dbReference type="Proteomes" id="UP001345013"/>
    </source>
</evidence>
<comment type="subcellular location">
    <subcellularLocation>
        <location evidence="1">Mitochondrion</location>
    </subcellularLocation>
</comment>
<name>A0ABR0K3H8_9EURO</name>